<name>A0A9X2V6Y1_9BACT</name>
<evidence type="ECO:0000313" key="1">
    <source>
        <dbReference type="EMBL" id="MCS4122400.1"/>
    </source>
</evidence>
<dbReference type="AlphaFoldDB" id="A0A9X2V6Y1"/>
<comment type="caution">
    <text evidence="1">The sequence shown here is derived from an EMBL/GenBank/DDBJ whole genome shotgun (WGS) entry which is preliminary data.</text>
</comment>
<evidence type="ECO:0000313" key="2">
    <source>
        <dbReference type="Proteomes" id="UP001155144"/>
    </source>
</evidence>
<evidence type="ECO:0008006" key="3">
    <source>
        <dbReference type="Google" id="ProtNLM"/>
    </source>
</evidence>
<gene>
    <name evidence="1" type="ORF">GGP45_002760</name>
</gene>
<accession>A0A9X2V6Y1</accession>
<dbReference type="RefSeq" id="WP_259040327.1">
    <property type="nucleotide sequence ID" value="NZ_JANTZA010000047.1"/>
</dbReference>
<proteinExistence type="predicted"/>
<reference evidence="1" key="1">
    <citation type="submission" date="2022-08" db="EMBL/GenBank/DDBJ databases">
        <title>Genomic Encyclopedia of Type Strains, Phase V (KMG-V): Genome sequencing to study the core and pangenomes of soil and plant-associated prokaryotes.</title>
        <authorList>
            <person name="Whitman W."/>
        </authorList>
    </citation>
    <scope>NUCLEOTIDE SEQUENCE</scope>
    <source>
        <strain evidence="1">SP3026</strain>
    </source>
</reference>
<sequence length="199" mass="22297">MQSITNVLSDHLGWHRARLKLMARFQLALEKLPATNLRKIAASLKAGVEHESNYRRIQRFLSGCDVDFTDLGRLLVRLLPQEGPYVAVLDRTEWHFGSAPAGVLMMGIAHEGVGFPVAWKVLPSGGESGAKSHIEVLERFLAIVEPASIESVLADREFISVDRMRRLKEKNTPFAIRLRSDRRVELSPQGSSLPVRMFA</sequence>
<dbReference type="InterPro" id="IPR012337">
    <property type="entry name" value="RNaseH-like_sf"/>
</dbReference>
<dbReference type="SUPFAM" id="SSF53098">
    <property type="entry name" value="Ribonuclease H-like"/>
    <property type="match status" value="1"/>
</dbReference>
<organism evidence="1 2">
    <name type="scientific">Salinibacter ruber</name>
    <dbReference type="NCBI Taxonomy" id="146919"/>
    <lineage>
        <taxon>Bacteria</taxon>
        <taxon>Pseudomonadati</taxon>
        <taxon>Rhodothermota</taxon>
        <taxon>Rhodothermia</taxon>
        <taxon>Rhodothermales</taxon>
        <taxon>Salinibacteraceae</taxon>
        <taxon>Salinibacter</taxon>
    </lineage>
</organism>
<dbReference type="Proteomes" id="UP001155144">
    <property type="component" value="Unassembled WGS sequence"/>
</dbReference>
<protein>
    <recommendedName>
        <fullName evidence="3">Transposase IS4-like domain-containing protein</fullName>
    </recommendedName>
</protein>
<dbReference type="EMBL" id="JANUBL010000005">
    <property type="protein sequence ID" value="MCS4122400.1"/>
    <property type="molecule type" value="Genomic_DNA"/>
</dbReference>